<protein>
    <submittedName>
        <fullName evidence="2">Flagellar hook-length control protein FliK</fullName>
    </submittedName>
</protein>
<keyword evidence="2" id="KW-0282">Flagellum</keyword>
<dbReference type="AlphaFoldDB" id="A0A7V8VB84"/>
<evidence type="ECO:0000256" key="1">
    <source>
        <dbReference type="SAM" id="MobiDB-lite"/>
    </source>
</evidence>
<feature type="region of interest" description="Disordered" evidence="1">
    <location>
        <begin position="79"/>
        <end position="122"/>
    </location>
</feature>
<dbReference type="RefSeq" id="WP_194536259.1">
    <property type="nucleotide sequence ID" value="NZ_JACEFB010000001.1"/>
</dbReference>
<accession>A0A7V8VB84</accession>
<keyword evidence="2" id="KW-0966">Cell projection</keyword>
<keyword evidence="2" id="KW-0969">Cilium</keyword>
<evidence type="ECO:0000313" key="2">
    <source>
        <dbReference type="EMBL" id="MBA2224846.1"/>
    </source>
</evidence>
<proteinExistence type="predicted"/>
<comment type="caution">
    <text evidence="2">The sequence shown here is derived from an EMBL/GenBank/DDBJ whole genome shotgun (WGS) entry which is preliminary data.</text>
</comment>
<gene>
    <name evidence="2" type="ORF">H0921_01570</name>
</gene>
<name>A0A7V8VB84_9BACT</name>
<dbReference type="Proteomes" id="UP000542342">
    <property type="component" value="Unassembled WGS sequence"/>
</dbReference>
<organism evidence="2 3">
    <name type="scientific">Thermogemmata fonticola</name>
    <dbReference type="NCBI Taxonomy" id="2755323"/>
    <lineage>
        <taxon>Bacteria</taxon>
        <taxon>Pseudomonadati</taxon>
        <taxon>Planctomycetota</taxon>
        <taxon>Planctomycetia</taxon>
        <taxon>Gemmatales</taxon>
        <taxon>Gemmataceae</taxon>
        <taxon>Thermogemmata</taxon>
    </lineage>
</organism>
<keyword evidence="3" id="KW-1185">Reference proteome</keyword>
<dbReference type="EMBL" id="JACEFB010000001">
    <property type="protein sequence ID" value="MBA2224846.1"/>
    <property type="molecule type" value="Genomic_DNA"/>
</dbReference>
<evidence type="ECO:0000313" key="3">
    <source>
        <dbReference type="Proteomes" id="UP000542342"/>
    </source>
</evidence>
<feature type="region of interest" description="Disordered" evidence="1">
    <location>
        <begin position="295"/>
        <end position="321"/>
    </location>
</feature>
<sequence>MPTSLATATLTARVERGDLAALPVGELLQAVVVKVEGGAATLLVQGREFVIRPSEQMQPGTVWLLRRPLGESGQQVEYLASSAPSSSPGPPGHAARPITSTNRAETSPVAPQLSGNTLPLPPALTAMVSTHSARPQLVEVQEQVSPQTYRITWFGQTILARSEQPLLPQHQHLVQFELRPDGLWLLRPAETAQSPRLLAAALLSQLPPADLAPALADLHQTLMGRTLVASFPTVLEGAAAEHVGPSADTTLRLLRDVQAALESFWPSELRPLTAQQLRQLVENGGLLYEARLSSALSASPPPTDPRSASLGAGGDAPGPPIQALAPNLEHAAARHPLVSNDLKGSLLRLIQSPSGGGEPTLQAAVLPALQSIVSLQAANILAGHQGTSYWLQVPFPDGSAWRTLYMAVQPEYPFSVEDPAPRNKSSFSSTMQRFHILIHAPLDTLGNAWIDITLHGDRLHAVLYFEREVALQQALALQGELHQMLQDSDFTQIGIEFRSAADLPARHRQHAEAMRQVRPPSLHLVDWEV</sequence>
<reference evidence="2 3" key="1">
    <citation type="submission" date="2020-07" db="EMBL/GenBank/DDBJ databases">
        <title>Thermogemmata thermophila gen. nov., sp. nov., a novel moderate thermophilic planctomycete from a Kamchatka hot spring.</title>
        <authorList>
            <person name="Elcheninov A.G."/>
            <person name="Podosokorskaya O.A."/>
            <person name="Kovaleva O.L."/>
            <person name="Novikov A."/>
            <person name="Bonch-Osmolovskaya E.A."/>
            <person name="Toshchakov S.V."/>
            <person name="Kublanov I.V."/>
        </authorList>
    </citation>
    <scope>NUCLEOTIDE SEQUENCE [LARGE SCALE GENOMIC DNA]</scope>
    <source>
        <strain evidence="2 3">2918</strain>
    </source>
</reference>